<dbReference type="InterPro" id="IPR006659">
    <property type="entry name" value="Arsenate_reductase"/>
</dbReference>
<comment type="caution">
    <text evidence="4">The sequence shown here is derived from an EMBL/GenBank/DDBJ whole genome shotgun (WGS) entry which is preliminary data.</text>
</comment>
<dbReference type="EMBL" id="BAAAFH010000003">
    <property type="protein sequence ID" value="GAA0874148.1"/>
    <property type="molecule type" value="Genomic_DNA"/>
</dbReference>
<gene>
    <name evidence="4" type="primary">arsC</name>
    <name evidence="4" type="ORF">GCM10009118_05560</name>
</gene>
<evidence type="ECO:0000313" key="4">
    <source>
        <dbReference type="EMBL" id="GAA0874148.1"/>
    </source>
</evidence>
<dbReference type="Proteomes" id="UP001501126">
    <property type="component" value="Unassembled WGS sequence"/>
</dbReference>
<reference evidence="5" key="1">
    <citation type="journal article" date="2019" name="Int. J. Syst. Evol. Microbiol.">
        <title>The Global Catalogue of Microorganisms (GCM) 10K type strain sequencing project: providing services to taxonomists for standard genome sequencing and annotation.</title>
        <authorList>
            <consortium name="The Broad Institute Genomics Platform"/>
            <consortium name="The Broad Institute Genome Sequencing Center for Infectious Disease"/>
            <person name="Wu L."/>
            <person name="Ma J."/>
        </authorList>
    </citation>
    <scope>NUCLEOTIDE SEQUENCE [LARGE SCALE GENOMIC DNA]</scope>
    <source>
        <strain evidence="5">JCM 16083</strain>
    </source>
</reference>
<dbReference type="PANTHER" id="PTHR30041">
    <property type="entry name" value="ARSENATE REDUCTASE"/>
    <property type="match status" value="1"/>
</dbReference>
<sequence>MKILHNPRCSKSRETLRLLEESGKDVEIIEYLKDTPSEEELRKVLALLGIPAEQLVRKNEGIYKENFQGKSLSEAEWIKAMITFPKLIERPVVIDGNRAVIGRPPENVKQLL</sequence>
<dbReference type="PROSITE" id="PS51353">
    <property type="entry name" value="ARSC"/>
    <property type="match status" value="1"/>
</dbReference>
<evidence type="ECO:0000256" key="2">
    <source>
        <dbReference type="ARBA" id="ARBA00023002"/>
    </source>
</evidence>
<dbReference type="InterPro" id="IPR036249">
    <property type="entry name" value="Thioredoxin-like_sf"/>
</dbReference>
<dbReference type="RefSeq" id="WP_343784904.1">
    <property type="nucleotide sequence ID" value="NZ_BAAAFH010000003.1"/>
</dbReference>
<evidence type="ECO:0000256" key="3">
    <source>
        <dbReference type="PROSITE-ProRule" id="PRU01282"/>
    </source>
</evidence>
<dbReference type="InterPro" id="IPR006660">
    <property type="entry name" value="Arsenate_reductase-like"/>
</dbReference>
<dbReference type="SUPFAM" id="SSF52833">
    <property type="entry name" value="Thioredoxin-like"/>
    <property type="match status" value="1"/>
</dbReference>
<keyword evidence="2" id="KW-0560">Oxidoreductase</keyword>
<name>A0ABP3Y0M9_9FLAO</name>
<dbReference type="Pfam" id="PF03960">
    <property type="entry name" value="ArsC"/>
    <property type="match status" value="1"/>
</dbReference>
<evidence type="ECO:0000313" key="5">
    <source>
        <dbReference type="Proteomes" id="UP001501126"/>
    </source>
</evidence>
<dbReference type="NCBIfam" id="TIGR00014">
    <property type="entry name" value="arsC"/>
    <property type="match status" value="1"/>
</dbReference>
<accession>A0ABP3Y0M9</accession>
<dbReference type="Gene3D" id="3.40.30.10">
    <property type="entry name" value="Glutaredoxin"/>
    <property type="match status" value="1"/>
</dbReference>
<protein>
    <submittedName>
        <fullName evidence="4">Arsenate reductase (Glutaredoxin)</fullName>
    </submittedName>
</protein>
<comment type="similarity">
    <text evidence="1 3">Belongs to the ArsC family.</text>
</comment>
<evidence type="ECO:0000256" key="1">
    <source>
        <dbReference type="ARBA" id="ARBA00007198"/>
    </source>
</evidence>
<dbReference type="PANTHER" id="PTHR30041:SF4">
    <property type="entry name" value="ARSENATE REDUCTASE"/>
    <property type="match status" value="1"/>
</dbReference>
<keyword evidence="5" id="KW-1185">Reference proteome</keyword>
<organism evidence="4 5">
    <name type="scientific">Wandonia haliotis</name>
    <dbReference type="NCBI Taxonomy" id="574963"/>
    <lineage>
        <taxon>Bacteria</taxon>
        <taxon>Pseudomonadati</taxon>
        <taxon>Bacteroidota</taxon>
        <taxon>Flavobacteriia</taxon>
        <taxon>Flavobacteriales</taxon>
        <taxon>Crocinitomicaceae</taxon>
        <taxon>Wandonia</taxon>
    </lineage>
</organism>
<dbReference type="CDD" id="cd03034">
    <property type="entry name" value="ArsC_ArsC"/>
    <property type="match status" value="1"/>
</dbReference>
<proteinExistence type="inferred from homology"/>